<reference evidence="2" key="1">
    <citation type="journal article" date="2019" name="Int. J. Syst. Evol. Microbiol.">
        <title>The Global Catalogue of Microorganisms (GCM) 10K type strain sequencing project: providing services to taxonomists for standard genome sequencing and annotation.</title>
        <authorList>
            <consortium name="The Broad Institute Genomics Platform"/>
            <consortium name="The Broad Institute Genome Sequencing Center for Infectious Disease"/>
            <person name="Wu L."/>
            <person name="Ma J."/>
        </authorList>
    </citation>
    <scope>NUCLEOTIDE SEQUENCE [LARGE SCALE GENOMIC DNA]</scope>
    <source>
        <strain evidence="2">CGMCC 4.7106</strain>
    </source>
</reference>
<gene>
    <name evidence="1" type="ORF">ACFPUY_17245</name>
</gene>
<protein>
    <recommendedName>
        <fullName evidence="3">DUF2007 domain-containing protein</fullName>
    </recommendedName>
</protein>
<dbReference type="Proteomes" id="UP001596096">
    <property type="component" value="Unassembled WGS sequence"/>
</dbReference>
<accession>A0ABW1BUP8</accession>
<evidence type="ECO:0008006" key="3">
    <source>
        <dbReference type="Google" id="ProtNLM"/>
    </source>
</evidence>
<dbReference type="EMBL" id="JBHSNW010000007">
    <property type="protein sequence ID" value="MFC5816844.1"/>
    <property type="molecule type" value="Genomic_DNA"/>
</dbReference>
<name>A0ABW1BUP8_9ACTN</name>
<evidence type="ECO:0000313" key="2">
    <source>
        <dbReference type="Proteomes" id="UP001596096"/>
    </source>
</evidence>
<dbReference type="RefSeq" id="WP_219544201.1">
    <property type="nucleotide sequence ID" value="NZ_JAHKRN010000007.1"/>
</dbReference>
<proteinExistence type="predicted"/>
<keyword evidence="2" id="KW-1185">Reference proteome</keyword>
<organism evidence="1 2">
    <name type="scientific">Nonomuraea harbinensis</name>
    <dbReference type="NCBI Taxonomy" id="1286938"/>
    <lineage>
        <taxon>Bacteria</taxon>
        <taxon>Bacillati</taxon>
        <taxon>Actinomycetota</taxon>
        <taxon>Actinomycetes</taxon>
        <taxon>Streptosporangiales</taxon>
        <taxon>Streptosporangiaceae</taxon>
        <taxon>Nonomuraea</taxon>
    </lineage>
</organism>
<sequence>MADEEFQPREIGDEHAAERFIRWLSKCGQQRLEDDLRAFVHAPWQCGGLGAALLDAPEDLDALRRTVLEHWEPVRAGR</sequence>
<comment type="caution">
    <text evidence="1">The sequence shown here is derived from an EMBL/GenBank/DDBJ whole genome shotgun (WGS) entry which is preliminary data.</text>
</comment>
<evidence type="ECO:0000313" key="1">
    <source>
        <dbReference type="EMBL" id="MFC5816844.1"/>
    </source>
</evidence>